<dbReference type="Gene3D" id="2.20.200.10">
    <property type="entry name" value="Outer membrane efflux proteins (OEP)"/>
    <property type="match status" value="1"/>
</dbReference>
<evidence type="ECO:0000256" key="1">
    <source>
        <dbReference type="ARBA" id="ARBA00007613"/>
    </source>
</evidence>
<dbReference type="GO" id="GO:0015562">
    <property type="term" value="F:efflux transmembrane transporter activity"/>
    <property type="evidence" value="ECO:0007669"/>
    <property type="project" value="InterPro"/>
</dbReference>
<reference evidence="9 10" key="1">
    <citation type="submission" date="2016-10" db="EMBL/GenBank/DDBJ databases">
        <title>Comparative genome analysis of multiple Pseudomonas spp. focuses on biocontrol and plant growth promoting traits.</title>
        <authorList>
            <person name="Tao X.-Y."/>
            <person name="Taylor C.G."/>
        </authorList>
    </citation>
    <scope>NUCLEOTIDE SEQUENCE [LARGE SCALE GENOMIC DNA]</scope>
    <source>
        <strain evidence="9 10">39A2</strain>
    </source>
</reference>
<evidence type="ECO:0000256" key="8">
    <source>
        <dbReference type="RuleBase" id="RU362097"/>
    </source>
</evidence>
<gene>
    <name evidence="9" type="ORF">BK665_17350</name>
</gene>
<dbReference type="InterPro" id="IPR010131">
    <property type="entry name" value="MdtP/NodT-like"/>
</dbReference>
<keyword evidence="7 8" id="KW-0449">Lipoprotein</keyword>
<dbReference type="InterPro" id="IPR003423">
    <property type="entry name" value="OMP_efflux"/>
</dbReference>
<evidence type="ECO:0000256" key="7">
    <source>
        <dbReference type="ARBA" id="ARBA00023288"/>
    </source>
</evidence>
<keyword evidence="3 8" id="KW-0812">Transmembrane</keyword>
<comment type="subcellular location">
    <subcellularLocation>
        <location evidence="8">Cell outer membrane</location>
        <topology evidence="8">Lipid-anchor</topology>
    </subcellularLocation>
</comment>
<dbReference type="PROSITE" id="PS51257">
    <property type="entry name" value="PROKAR_LIPOPROTEIN"/>
    <property type="match status" value="1"/>
</dbReference>
<evidence type="ECO:0008006" key="11">
    <source>
        <dbReference type="Google" id="ProtNLM"/>
    </source>
</evidence>
<dbReference type="OrthoDB" id="9770517at2"/>
<name>A0A423KFM4_9PSED</name>
<proteinExistence type="inferred from homology"/>
<dbReference type="AlphaFoldDB" id="A0A423KFM4"/>
<keyword evidence="4 8" id="KW-0472">Membrane</keyword>
<dbReference type="GO" id="GO:0009279">
    <property type="term" value="C:cell outer membrane"/>
    <property type="evidence" value="ECO:0007669"/>
    <property type="project" value="UniProtKB-SubCell"/>
</dbReference>
<dbReference type="PANTHER" id="PTHR30203">
    <property type="entry name" value="OUTER MEMBRANE CATION EFFLUX PROTEIN"/>
    <property type="match status" value="1"/>
</dbReference>
<dbReference type="EMBL" id="MOBP01000012">
    <property type="protein sequence ID" value="RON51643.1"/>
    <property type="molecule type" value="Genomic_DNA"/>
</dbReference>
<evidence type="ECO:0000256" key="4">
    <source>
        <dbReference type="ARBA" id="ARBA00023136"/>
    </source>
</evidence>
<dbReference type="PANTHER" id="PTHR30203:SF25">
    <property type="entry name" value="OUTER MEMBRANE PROTEIN-RELATED"/>
    <property type="match status" value="1"/>
</dbReference>
<accession>A0A423KFM4</accession>
<evidence type="ECO:0000256" key="2">
    <source>
        <dbReference type="ARBA" id="ARBA00022452"/>
    </source>
</evidence>
<evidence type="ECO:0000256" key="5">
    <source>
        <dbReference type="ARBA" id="ARBA00023139"/>
    </source>
</evidence>
<protein>
    <recommendedName>
        <fullName evidence="11">RND transporter</fullName>
    </recommendedName>
</protein>
<dbReference type="SUPFAM" id="SSF56954">
    <property type="entry name" value="Outer membrane efflux proteins (OEP)"/>
    <property type="match status" value="1"/>
</dbReference>
<keyword evidence="6" id="KW-0998">Cell outer membrane</keyword>
<dbReference type="Proteomes" id="UP000283627">
    <property type="component" value="Unassembled WGS sequence"/>
</dbReference>
<keyword evidence="5 8" id="KW-0564">Palmitate</keyword>
<keyword evidence="2 8" id="KW-1134">Transmembrane beta strand</keyword>
<sequence length="473" mass="51142">MYAFKPSGRMLWLALCAMVLSGCMLGPDYKEPAVPIPAKWQAPLPHGASVAALSNWWQQFDDPALAELLRMAEADSPSLDQAFAKIALARATLDNNAADALPNVQGTLSGGRGGQLTSVDRISGSGSSAEFDAAWELDLFGKLRRNKEAARTRIEARVDDWHDARVSLAAQVGDSYVQYRGCQKLALAYSDQAQSQQQTARSTRQSLLAGFTSSADAALADASAASNESTLISQQSECQVLLKSLVALTGSDEGKLVEVLSRTPAQLPHPAQLNVQQIPADLLRQRPDLASSERELAAANADIGVAQADRFPSLSLSGNFSVSSILGDLNRSWTFGPALSIPIFDAGKRRSVVDSAKANYDAALALYRQTLRTSVMEVEQSLVRLDAARRREVQVERSTAGYRESYAAIDRNWQAGSVSLLDRETARRLALTSEIELITLQQDQVRYWIALYKALGGGWQADQALTARNGEGS</sequence>
<dbReference type="Pfam" id="PF02321">
    <property type="entry name" value="OEP"/>
    <property type="match status" value="2"/>
</dbReference>
<evidence type="ECO:0000313" key="9">
    <source>
        <dbReference type="EMBL" id="RON51643.1"/>
    </source>
</evidence>
<evidence type="ECO:0000256" key="3">
    <source>
        <dbReference type="ARBA" id="ARBA00022692"/>
    </source>
</evidence>
<evidence type="ECO:0000313" key="10">
    <source>
        <dbReference type="Proteomes" id="UP000283627"/>
    </source>
</evidence>
<dbReference type="RefSeq" id="WP_123407975.1">
    <property type="nucleotide sequence ID" value="NZ_MOBP01000012.1"/>
</dbReference>
<organism evidence="9 10">
    <name type="scientific">Pseudomonas frederiksbergensis</name>
    <dbReference type="NCBI Taxonomy" id="104087"/>
    <lineage>
        <taxon>Bacteria</taxon>
        <taxon>Pseudomonadati</taxon>
        <taxon>Pseudomonadota</taxon>
        <taxon>Gammaproteobacteria</taxon>
        <taxon>Pseudomonadales</taxon>
        <taxon>Pseudomonadaceae</taxon>
        <taxon>Pseudomonas</taxon>
    </lineage>
</organism>
<evidence type="ECO:0000256" key="6">
    <source>
        <dbReference type="ARBA" id="ARBA00023237"/>
    </source>
</evidence>
<dbReference type="Gene3D" id="1.20.1600.10">
    <property type="entry name" value="Outer membrane efflux proteins (OEP)"/>
    <property type="match status" value="1"/>
</dbReference>
<dbReference type="NCBIfam" id="TIGR01845">
    <property type="entry name" value="outer_NodT"/>
    <property type="match status" value="1"/>
</dbReference>
<comment type="caution">
    <text evidence="9">The sequence shown here is derived from an EMBL/GenBank/DDBJ whole genome shotgun (WGS) entry which is preliminary data.</text>
</comment>
<comment type="similarity">
    <text evidence="1 8">Belongs to the outer membrane factor (OMF) (TC 1.B.17) family.</text>
</comment>